<dbReference type="InterPro" id="IPR036465">
    <property type="entry name" value="vWFA_dom_sf"/>
</dbReference>
<evidence type="ECO:0000313" key="14">
    <source>
        <dbReference type="EMBL" id="VBB80403.1"/>
    </source>
</evidence>
<proteinExistence type="predicted"/>
<evidence type="ECO:0000256" key="11">
    <source>
        <dbReference type="SAM" id="MobiDB-lite"/>
    </source>
</evidence>
<keyword evidence="7 10" id="KW-0863">Zinc-finger</keyword>
<evidence type="ECO:0000256" key="7">
    <source>
        <dbReference type="ARBA" id="ARBA00022771"/>
    </source>
</evidence>
<dbReference type="Proteomes" id="UP000280685">
    <property type="component" value="Chromosome 4"/>
</dbReference>
<evidence type="ECO:0000256" key="1">
    <source>
        <dbReference type="ARBA" id="ARBA00001798"/>
    </source>
</evidence>
<keyword evidence="9" id="KW-0862">Zinc</keyword>
<evidence type="ECO:0000256" key="6">
    <source>
        <dbReference type="ARBA" id="ARBA00022737"/>
    </source>
</evidence>
<dbReference type="Pfam" id="PF22605">
    <property type="entry name" value="IBR_2"/>
    <property type="match status" value="1"/>
</dbReference>
<dbReference type="InterPro" id="IPR044066">
    <property type="entry name" value="TRIAD_supradom"/>
</dbReference>
<organism evidence="14 15">
    <name type="scientific">Podospora comata</name>
    <dbReference type="NCBI Taxonomy" id="48703"/>
    <lineage>
        <taxon>Eukaryota</taxon>
        <taxon>Fungi</taxon>
        <taxon>Dikarya</taxon>
        <taxon>Ascomycota</taxon>
        <taxon>Pezizomycotina</taxon>
        <taxon>Sordariomycetes</taxon>
        <taxon>Sordariomycetidae</taxon>
        <taxon>Sordariales</taxon>
        <taxon>Podosporaceae</taxon>
        <taxon>Podospora</taxon>
    </lineage>
</organism>
<dbReference type="EC" id="2.3.2.31" evidence="3"/>
<dbReference type="Gene3D" id="1.20.120.1750">
    <property type="match status" value="1"/>
</dbReference>
<dbReference type="EMBL" id="LR026967">
    <property type="protein sequence ID" value="VBB80403.1"/>
    <property type="molecule type" value="Genomic_DNA"/>
</dbReference>
<sequence length="1125" mass="125481">MATIHNTATPAAAAAATDNNNNNNNNNNNTNSLVYDLLIITDATASMTTFLVSLHSSLQSIVRISTLTGAFSRIGVLAYRDHDCVEWSAEKHAYVNDHVRVTEFSGWFGQDQDKKDLLGWVQRLKAQGGYSTPEAGKTGAHWACEVMGRDAKEGVKRETVVIWYADESPHLRILDNKAWELEQAALGKVEGGEKFKDWVSACEQLRHSGAQVFCVTARTFKNKCRVDQSRAGLGVAAMYSFLSQVTGGRCFSFDTLSPRAEDISQLTVGILLGWLGAVTEKKGQGGDRKLVYLNQYGTLKGIETVESETDINGNRWLPVSANKDVTEALRCNLTNAWVNESDIAKIVDVRNGGAVQDFAKRYMDDEEYRTLVCAQLQEIIETDVTVMALNPVFGTLWRSVCNDRSNPVRDGLITKFGFHVDRIPDAEQKSRMKNWLEESYDMKGEIVSIIREVGDGEKYPCVFLDPTLRFAGKSENDDDSRDMVFTRDELLEIGRSCDYRILRRLGKVLTRLTFVASKDDLPAHVQDLGEAELPRIPLALAKAERKRMFWRILLHTVLPGTMLALRPAALVAALTLRMGIKALEDAAFTELSLMKDNWNTLDIPETWNSNCLNLLLEANKKRPGAVLSKEDAELFEGLVSYKLLEMNLDTIVPTKIGWTPEKARAHMGPVAVCKSCQFPRSVTIMGDEGICGLCHSAREDTDRGRAHRTVHDNISKDDNSATEISWVECSMNDCRAQYVVYFPNQLNVRPKCWFCRQRSFVSKSDSKYDQLTTAPCVSCSICANKVIWPAEYRPDGFDESSFICAPCEGGKKNRIEEVELSIRTLANENGKGWLVKNDDDMIPANVVFGGRSVFFIVSNLAHGREHFADKVQVLPASDKVALKARGKKVHNVDELVKAVKGWVDSRRVQAGTCSLCFSDHRKKDLRLACGRKGCGELICGDCADSWYGINRVGKIINVAALSCPFCRRQPSTKVKLPEGVRYLEGLKNAVEETGSWIFAWCSSCSSAKRYMERVCAAGAPVDVENWKCEDCTLTTEVFDFKPCPGCGVGTQKTSGCDHMTCVVSGCNTHWCFKCGEEVDRHEIYNHMSEEHGGWYNGREYEDYGDEEDDEVMEDVVERVAAVAID</sequence>
<keyword evidence="6" id="KW-0677">Repeat</keyword>
<evidence type="ECO:0000256" key="10">
    <source>
        <dbReference type="PROSITE-ProRule" id="PRU00175"/>
    </source>
</evidence>
<evidence type="ECO:0000256" key="8">
    <source>
        <dbReference type="ARBA" id="ARBA00022786"/>
    </source>
</evidence>
<protein>
    <recommendedName>
        <fullName evidence="3">RBR-type E3 ubiquitin transferase</fullName>
        <ecNumber evidence="3">2.3.2.31</ecNumber>
    </recommendedName>
</protein>
<accession>A0ABY6SBI1</accession>
<evidence type="ECO:0000256" key="4">
    <source>
        <dbReference type="ARBA" id="ARBA00022679"/>
    </source>
</evidence>
<evidence type="ECO:0000256" key="9">
    <source>
        <dbReference type="ARBA" id="ARBA00022833"/>
    </source>
</evidence>
<dbReference type="SUPFAM" id="SSF57850">
    <property type="entry name" value="RING/U-box"/>
    <property type="match status" value="1"/>
</dbReference>
<dbReference type="CDD" id="cd20336">
    <property type="entry name" value="Rcat_RBR"/>
    <property type="match status" value="1"/>
</dbReference>
<gene>
    <name evidence="14" type="ORF">PODCO_405090</name>
</gene>
<dbReference type="Gene3D" id="3.40.50.410">
    <property type="entry name" value="von Willebrand factor, type A domain"/>
    <property type="match status" value="1"/>
</dbReference>
<feature type="domain" description="RING-type" evidence="13">
    <location>
        <begin position="909"/>
        <end position="1101"/>
    </location>
</feature>
<keyword evidence="4" id="KW-0808">Transferase</keyword>
<evidence type="ECO:0000256" key="3">
    <source>
        <dbReference type="ARBA" id="ARBA00012251"/>
    </source>
</evidence>
<keyword evidence="5" id="KW-0479">Metal-binding</keyword>
<dbReference type="InterPro" id="IPR001841">
    <property type="entry name" value="Znf_RING"/>
</dbReference>
<dbReference type="InterPro" id="IPR054694">
    <property type="entry name" value="Parkin-like_IBR"/>
</dbReference>
<evidence type="ECO:0000256" key="5">
    <source>
        <dbReference type="ARBA" id="ARBA00022723"/>
    </source>
</evidence>
<keyword evidence="8" id="KW-0833">Ubl conjugation pathway</keyword>
<dbReference type="PROSITE" id="PS51873">
    <property type="entry name" value="TRIAD"/>
    <property type="match status" value="1"/>
</dbReference>
<feature type="domain" description="RING-type" evidence="12">
    <location>
        <begin position="913"/>
        <end position="967"/>
    </location>
</feature>
<keyword evidence="15" id="KW-1185">Reference proteome</keyword>
<evidence type="ECO:0000313" key="15">
    <source>
        <dbReference type="Proteomes" id="UP000280685"/>
    </source>
</evidence>
<comment type="pathway">
    <text evidence="2">Protein modification; protein ubiquitination.</text>
</comment>
<evidence type="ECO:0000256" key="2">
    <source>
        <dbReference type="ARBA" id="ARBA00004906"/>
    </source>
</evidence>
<dbReference type="PROSITE" id="PS50089">
    <property type="entry name" value="ZF_RING_2"/>
    <property type="match status" value="1"/>
</dbReference>
<name>A0ABY6SBI1_PODCO</name>
<feature type="region of interest" description="Disordered" evidence="11">
    <location>
        <begin position="1"/>
        <end position="27"/>
    </location>
</feature>
<reference evidence="14" key="1">
    <citation type="submission" date="2018-02" db="EMBL/GenBank/DDBJ databases">
        <authorList>
            <person name="Silar P."/>
        </authorList>
    </citation>
    <scope>NUCLEOTIDE SEQUENCE [LARGE SCALE GENOMIC DNA]</scope>
    <source>
        <strain evidence="14">T</strain>
    </source>
</reference>
<evidence type="ECO:0000259" key="13">
    <source>
        <dbReference type="PROSITE" id="PS51873"/>
    </source>
</evidence>
<evidence type="ECO:0000259" key="12">
    <source>
        <dbReference type="PROSITE" id="PS50089"/>
    </source>
</evidence>
<comment type="catalytic activity">
    <reaction evidence="1">
        <text>[E2 ubiquitin-conjugating enzyme]-S-ubiquitinyl-L-cysteine + [acceptor protein]-L-lysine = [E2 ubiquitin-conjugating enzyme]-L-cysteine + [acceptor protein]-N(6)-ubiquitinyl-L-lysine.</text>
        <dbReference type="EC" id="2.3.2.31"/>
    </reaction>
</comment>